<accession>A0A3M6UC06</accession>
<feature type="compositionally biased region" description="Polar residues" evidence="1">
    <location>
        <begin position="379"/>
        <end position="398"/>
    </location>
</feature>
<evidence type="ECO:0000256" key="1">
    <source>
        <dbReference type="SAM" id="MobiDB-lite"/>
    </source>
</evidence>
<reference evidence="3 4" key="1">
    <citation type="journal article" date="2018" name="Sci. Rep.">
        <title>Comparative analysis of the Pocillopora damicornis genome highlights role of immune system in coral evolution.</title>
        <authorList>
            <person name="Cunning R."/>
            <person name="Bay R.A."/>
            <person name="Gillette P."/>
            <person name="Baker A.C."/>
            <person name="Traylor-Knowles N."/>
        </authorList>
    </citation>
    <scope>NUCLEOTIDE SEQUENCE [LARGE SCALE GENOMIC DNA]</scope>
    <source>
        <strain evidence="3">RSMAS</strain>
        <tissue evidence="3">Whole animal</tissue>
    </source>
</reference>
<sequence>MLSVWLVVLSTLVAASLGSIAPGKRSDFSMSDNQFYRVGDTKLDDEVTDCALVEHQFKKGYIRLREYLERRRGCGRKGKLKNIEGIEKSTEDDINNENIAEIAKSATEDFHYSVPSPLPVAKKVPKLKTIPQVINIYQPHKMAYVPRRQPVPVATATGKTAVQHTPARPALQATVQRNKPARPSLSDYQSKSQNLGLSFKSNPSVAAFPSSVENQNTQALFTNALGDQYTRLASNYDHLDQPKPNHDLLQTFYPGTFQEGSHTGETVAVGQPLFVQKARVQTTTNPQNKMSSFLKNAINNFNKPSLSTPASTSTYKGPSINSQPQVLNKSTTKINAQSNPDENIDENLAAMRDPEKDDSNGSIDEKPTPEPGIDDKPANQATIIPSNDPSSLSLSQRPRVQLEPMKPVSDMSNGLGKPIMKGTPTSVNKPQNAVAQHNTAPEKLQQPSVNFDVLKNKIMHTTNATFLRRMLTLIQKITHHKDFSKLQAPARSLVTQANTAVQALTNAYKERVSSTPLAGGNGDQLYPLSKKSAVQRFSQAYNGRISASPLNFGIVNQIYRNVYPATKKSTLPVMNQVYNPRIAAIRPANQFYGNNYSGLTKKFQIARNPYYQNYYQYRQPYYSNLQSMQYGLYNGNEP</sequence>
<keyword evidence="2" id="KW-0732">Signal</keyword>
<gene>
    <name evidence="3" type="ORF">pdam_00004117</name>
</gene>
<protein>
    <submittedName>
        <fullName evidence="3">Uncharacterized protein</fullName>
    </submittedName>
</protein>
<evidence type="ECO:0000256" key="2">
    <source>
        <dbReference type="SAM" id="SignalP"/>
    </source>
</evidence>
<dbReference type="AlphaFoldDB" id="A0A3M6UC06"/>
<evidence type="ECO:0000313" key="3">
    <source>
        <dbReference type="EMBL" id="RMX51227.1"/>
    </source>
</evidence>
<feature type="compositionally biased region" description="Basic and acidic residues" evidence="1">
    <location>
        <begin position="352"/>
        <end position="377"/>
    </location>
</feature>
<dbReference type="EMBL" id="RCHS01001810">
    <property type="protein sequence ID" value="RMX51227.1"/>
    <property type="molecule type" value="Genomic_DNA"/>
</dbReference>
<dbReference type="Proteomes" id="UP000275408">
    <property type="component" value="Unassembled WGS sequence"/>
</dbReference>
<name>A0A3M6UC06_POCDA</name>
<feature type="region of interest" description="Disordered" evidence="1">
    <location>
        <begin position="352"/>
        <end position="413"/>
    </location>
</feature>
<dbReference type="OrthoDB" id="5974168at2759"/>
<comment type="caution">
    <text evidence="3">The sequence shown here is derived from an EMBL/GenBank/DDBJ whole genome shotgun (WGS) entry which is preliminary data.</text>
</comment>
<keyword evidence="4" id="KW-1185">Reference proteome</keyword>
<feature type="chain" id="PRO_5018338461" evidence="2">
    <location>
        <begin position="19"/>
        <end position="638"/>
    </location>
</feature>
<organism evidence="3 4">
    <name type="scientific">Pocillopora damicornis</name>
    <name type="common">Cauliflower coral</name>
    <name type="synonym">Millepora damicornis</name>
    <dbReference type="NCBI Taxonomy" id="46731"/>
    <lineage>
        <taxon>Eukaryota</taxon>
        <taxon>Metazoa</taxon>
        <taxon>Cnidaria</taxon>
        <taxon>Anthozoa</taxon>
        <taxon>Hexacorallia</taxon>
        <taxon>Scleractinia</taxon>
        <taxon>Astrocoeniina</taxon>
        <taxon>Pocilloporidae</taxon>
        <taxon>Pocillopora</taxon>
    </lineage>
</organism>
<feature type="region of interest" description="Disordered" evidence="1">
    <location>
        <begin position="304"/>
        <end position="327"/>
    </location>
</feature>
<evidence type="ECO:0000313" key="4">
    <source>
        <dbReference type="Proteomes" id="UP000275408"/>
    </source>
</evidence>
<proteinExistence type="predicted"/>
<feature type="signal peptide" evidence="2">
    <location>
        <begin position="1"/>
        <end position="18"/>
    </location>
</feature>